<comment type="caution">
    <text evidence="9">The sequence shown here is derived from an EMBL/GenBank/DDBJ whole genome shotgun (WGS) entry which is preliminary data.</text>
</comment>
<dbReference type="InterPro" id="IPR004740">
    <property type="entry name" value="Nuc_H_symport"/>
</dbReference>
<dbReference type="SUPFAM" id="SSF103473">
    <property type="entry name" value="MFS general substrate transporter"/>
    <property type="match status" value="1"/>
</dbReference>
<evidence type="ECO:0000256" key="7">
    <source>
        <dbReference type="SAM" id="Phobius"/>
    </source>
</evidence>
<dbReference type="Proteomes" id="UP001431776">
    <property type="component" value="Unassembled WGS sequence"/>
</dbReference>
<feature type="transmembrane region" description="Helical" evidence="7">
    <location>
        <begin position="378"/>
        <end position="398"/>
    </location>
</feature>
<dbReference type="InterPro" id="IPR020846">
    <property type="entry name" value="MFS_dom"/>
</dbReference>
<dbReference type="RefSeq" id="WP_349246271.1">
    <property type="nucleotide sequence ID" value="NZ_JASCXX010000025.1"/>
</dbReference>
<proteinExistence type="predicted"/>
<reference evidence="9" key="1">
    <citation type="submission" date="2023-05" db="EMBL/GenBank/DDBJ databases">
        <title>Anaerotaeda fermentans gen. nov., sp. nov., a novel anaerobic planctomycete of the new family within the order Sedimentisphaerales isolated from Taman Peninsula, Russia.</title>
        <authorList>
            <person name="Khomyakova M.A."/>
            <person name="Merkel A.Y."/>
            <person name="Slobodkin A.I."/>
        </authorList>
    </citation>
    <scope>NUCLEOTIDE SEQUENCE</scope>
    <source>
        <strain evidence="9">M17dextr</strain>
    </source>
</reference>
<evidence type="ECO:0000259" key="8">
    <source>
        <dbReference type="PROSITE" id="PS50850"/>
    </source>
</evidence>
<keyword evidence="6 7" id="KW-0472">Membrane</keyword>
<feature type="transmembrane region" description="Helical" evidence="7">
    <location>
        <begin position="101"/>
        <end position="120"/>
    </location>
</feature>
<feature type="transmembrane region" description="Helical" evidence="7">
    <location>
        <begin position="256"/>
        <end position="275"/>
    </location>
</feature>
<feature type="transmembrane region" description="Helical" evidence="7">
    <location>
        <begin position="173"/>
        <end position="191"/>
    </location>
</feature>
<feature type="domain" description="Major facilitator superfamily (MFS) profile" evidence="8">
    <location>
        <begin position="207"/>
        <end position="446"/>
    </location>
</feature>
<dbReference type="InterPro" id="IPR036259">
    <property type="entry name" value="MFS_trans_sf"/>
</dbReference>
<name>A0AAW6TZ09_9BACT</name>
<keyword evidence="10" id="KW-1185">Reference proteome</keyword>
<dbReference type="AlphaFoldDB" id="A0AAW6TZ09"/>
<evidence type="ECO:0000256" key="1">
    <source>
        <dbReference type="ARBA" id="ARBA00004651"/>
    </source>
</evidence>
<evidence type="ECO:0000313" key="10">
    <source>
        <dbReference type="Proteomes" id="UP001431776"/>
    </source>
</evidence>
<protein>
    <submittedName>
        <fullName evidence="9">MFS transporter</fullName>
    </submittedName>
</protein>
<organism evidence="9 10">
    <name type="scientific">Anaerobaca lacustris</name>
    <dbReference type="NCBI Taxonomy" id="3044600"/>
    <lineage>
        <taxon>Bacteria</taxon>
        <taxon>Pseudomonadati</taxon>
        <taxon>Planctomycetota</taxon>
        <taxon>Phycisphaerae</taxon>
        <taxon>Sedimentisphaerales</taxon>
        <taxon>Anaerobacaceae</taxon>
        <taxon>Anaerobaca</taxon>
    </lineage>
</organism>
<feature type="transmembrane region" description="Helical" evidence="7">
    <location>
        <begin position="311"/>
        <end position="332"/>
    </location>
</feature>
<feature type="transmembrane region" description="Helical" evidence="7">
    <location>
        <begin position="140"/>
        <end position="161"/>
    </location>
</feature>
<dbReference type="PANTHER" id="PTHR23522">
    <property type="entry name" value="BLL5896 PROTEIN"/>
    <property type="match status" value="1"/>
</dbReference>
<feature type="transmembrane region" description="Helical" evidence="7">
    <location>
        <begin position="338"/>
        <end position="357"/>
    </location>
</feature>
<dbReference type="GO" id="GO:0005886">
    <property type="term" value="C:plasma membrane"/>
    <property type="evidence" value="ECO:0007669"/>
    <property type="project" value="UniProtKB-SubCell"/>
</dbReference>
<evidence type="ECO:0000256" key="6">
    <source>
        <dbReference type="ARBA" id="ARBA00023136"/>
    </source>
</evidence>
<dbReference type="PROSITE" id="PS50850">
    <property type="entry name" value="MFS"/>
    <property type="match status" value="1"/>
</dbReference>
<sequence length="446" mass="48529">MTFGMDSALYWKLSALMFLEFAVWGAWYPVLAARLLGPLKFSGKQTGWIYAALPLACIFMPLLAGQMADRYVNTEYILAAAHLIGVLLLFIAAWRRTFKSLFTVILLYSLCYAATLPLVNSLMFHHLAKNGVDIGSKSPYIFMWAPIAWALAGYFLTGWRWIFKTGEQGRDCLVLAAALSVAMAVVCGGLMPETPPAGEGGNPMRDALGMLARPNFLVFFLVSMAAAGMMQFYFLGTAQFMQNNGIAAKNVPASMAIAQAVQAAATLFLLGWLVTNIGHKWTLTVGTVCWLILFLLYVIPRPPAVIVASQAFHGLAYVFFIIAGQMFVEAIAPEGTLGSMQALVFTAQSGLGLFLGTQLAGVVMDKHNVDGKFRWNKIFPVPLAIMAACALVLGVIFWPASLLKARAEVEFPVVPQEIVEPAKQPTEPNVVGQADVQRSVAIWVNT</sequence>
<feature type="transmembrane region" description="Helical" evidence="7">
    <location>
        <begin position="15"/>
        <end position="36"/>
    </location>
</feature>
<dbReference type="Pfam" id="PF03825">
    <property type="entry name" value="Nuc_H_symport"/>
    <property type="match status" value="1"/>
</dbReference>
<evidence type="ECO:0000256" key="2">
    <source>
        <dbReference type="ARBA" id="ARBA00022448"/>
    </source>
</evidence>
<dbReference type="PANTHER" id="PTHR23522:SF4">
    <property type="entry name" value="NUCLEOSIDE PERMEASE NUPG-RELATED"/>
    <property type="match status" value="1"/>
</dbReference>
<keyword evidence="3" id="KW-1003">Cell membrane</keyword>
<keyword evidence="4 7" id="KW-0812">Transmembrane</keyword>
<evidence type="ECO:0000256" key="4">
    <source>
        <dbReference type="ARBA" id="ARBA00022692"/>
    </source>
</evidence>
<dbReference type="GO" id="GO:0015212">
    <property type="term" value="F:cytidine transmembrane transporter activity"/>
    <property type="evidence" value="ECO:0007669"/>
    <property type="project" value="TreeGrafter"/>
</dbReference>
<keyword evidence="2" id="KW-0813">Transport</keyword>
<accession>A0AAW6TZ09</accession>
<comment type="subcellular location">
    <subcellularLocation>
        <location evidence="1">Cell membrane</location>
        <topology evidence="1">Multi-pass membrane protein</topology>
    </subcellularLocation>
</comment>
<feature type="transmembrane region" description="Helical" evidence="7">
    <location>
        <begin position="281"/>
        <end position="299"/>
    </location>
</feature>
<evidence type="ECO:0000256" key="3">
    <source>
        <dbReference type="ARBA" id="ARBA00022475"/>
    </source>
</evidence>
<keyword evidence="5 7" id="KW-1133">Transmembrane helix</keyword>
<feature type="transmembrane region" description="Helical" evidence="7">
    <location>
        <begin position="211"/>
        <end position="235"/>
    </location>
</feature>
<gene>
    <name evidence="9" type="ORF">QJ522_17515</name>
</gene>
<dbReference type="Gene3D" id="1.20.1250.20">
    <property type="entry name" value="MFS general substrate transporter like domains"/>
    <property type="match status" value="2"/>
</dbReference>
<feature type="transmembrane region" description="Helical" evidence="7">
    <location>
        <begin position="76"/>
        <end position="94"/>
    </location>
</feature>
<feature type="transmembrane region" description="Helical" evidence="7">
    <location>
        <begin position="48"/>
        <end position="64"/>
    </location>
</feature>
<dbReference type="GO" id="GO:0015213">
    <property type="term" value="F:uridine transmembrane transporter activity"/>
    <property type="evidence" value="ECO:0007669"/>
    <property type="project" value="TreeGrafter"/>
</dbReference>
<evidence type="ECO:0000313" key="9">
    <source>
        <dbReference type="EMBL" id="MDI6450862.1"/>
    </source>
</evidence>
<dbReference type="EMBL" id="JASCXX010000025">
    <property type="protein sequence ID" value="MDI6450862.1"/>
    <property type="molecule type" value="Genomic_DNA"/>
</dbReference>
<evidence type="ECO:0000256" key="5">
    <source>
        <dbReference type="ARBA" id="ARBA00022989"/>
    </source>
</evidence>